<keyword evidence="4" id="KW-1185">Reference proteome</keyword>
<feature type="signal peptide" evidence="2">
    <location>
        <begin position="1"/>
        <end position="31"/>
    </location>
</feature>
<feature type="compositionally biased region" description="Low complexity" evidence="1">
    <location>
        <begin position="271"/>
        <end position="285"/>
    </location>
</feature>
<dbReference type="RefSeq" id="WP_188539880.1">
    <property type="nucleotide sequence ID" value="NZ_BMEQ01000032.1"/>
</dbReference>
<accession>A0A917H6Y0</accession>
<feature type="compositionally biased region" description="Pro residues" evidence="1">
    <location>
        <begin position="226"/>
        <end position="242"/>
    </location>
</feature>
<reference evidence="3" key="2">
    <citation type="submission" date="2020-09" db="EMBL/GenBank/DDBJ databases">
        <authorList>
            <person name="Sun Q."/>
            <person name="Zhou Y."/>
        </authorList>
    </citation>
    <scope>NUCLEOTIDE SEQUENCE</scope>
    <source>
        <strain evidence="3">CGMCC 1.12187</strain>
    </source>
</reference>
<protein>
    <submittedName>
        <fullName evidence="3">Uncharacterized protein</fullName>
    </submittedName>
</protein>
<dbReference type="EMBL" id="BMEQ01000032">
    <property type="protein sequence ID" value="GGG69019.1"/>
    <property type="molecule type" value="Genomic_DNA"/>
</dbReference>
<dbReference type="Proteomes" id="UP000638848">
    <property type="component" value="Unassembled WGS sequence"/>
</dbReference>
<evidence type="ECO:0000256" key="1">
    <source>
        <dbReference type="SAM" id="MobiDB-lite"/>
    </source>
</evidence>
<evidence type="ECO:0000256" key="2">
    <source>
        <dbReference type="SAM" id="SignalP"/>
    </source>
</evidence>
<comment type="caution">
    <text evidence="3">The sequence shown here is derived from an EMBL/GenBank/DDBJ whole genome shotgun (WGS) entry which is preliminary data.</text>
</comment>
<proteinExistence type="predicted"/>
<keyword evidence="2" id="KW-0732">Signal</keyword>
<feature type="compositionally biased region" description="Low complexity" evidence="1">
    <location>
        <begin position="243"/>
        <end position="256"/>
    </location>
</feature>
<dbReference type="AlphaFoldDB" id="A0A917H6Y0"/>
<feature type="chain" id="PRO_5037517990" evidence="2">
    <location>
        <begin position="32"/>
        <end position="285"/>
    </location>
</feature>
<sequence>MRRSNGLRVRASLTAVAVVGSVLATAAPASAAFTAELQDLSLPSVTYSHQKRTVSGRVVLTAADTSIPLLDPLTELLIESEGWHVTAQASDLRYSGLHNGTDIPAGNLAVASVETPVAADGLSEAVDPVGGPRIPAASPLGSLDSPRTVLEARPGHGRGTYTQGIALSLTLPPGARAGTYTGTVTTTISPGLESTVNAVSEPAATEPDPAPTATPEPTAGAEPEPTTSPKPEPTASPEPTGSPEPEATVEAASAPTASPPPEPTLSPEPEPTSSSEPTVSTDPAP</sequence>
<name>A0A917H6Y0_9MICC</name>
<feature type="compositionally biased region" description="Pro residues" evidence="1">
    <location>
        <begin position="257"/>
        <end position="270"/>
    </location>
</feature>
<gene>
    <name evidence="3" type="ORF">GCM10011374_36820</name>
</gene>
<evidence type="ECO:0000313" key="3">
    <source>
        <dbReference type="EMBL" id="GGG69019.1"/>
    </source>
</evidence>
<feature type="compositionally biased region" description="Low complexity" evidence="1">
    <location>
        <begin position="215"/>
        <end position="225"/>
    </location>
</feature>
<organism evidence="3 4">
    <name type="scientific">Kocuria dechangensis</name>
    <dbReference type="NCBI Taxonomy" id="1176249"/>
    <lineage>
        <taxon>Bacteria</taxon>
        <taxon>Bacillati</taxon>
        <taxon>Actinomycetota</taxon>
        <taxon>Actinomycetes</taxon>
        <taxon>Micrococcales</taxon>
        <taxon>Micrococcaceae</taxon>
        <taxon>Kocuria</taxon>
    </lineage>
</organism>
<feature type="region of interest" description="Disordered" evidence="1">
    <location>
        <begin position="200"/>
        <end position="285"/>
    </location>
</feature>
<evidence type="ECO:0000313" key="4">
    <source>
        <dbReference type="Proteomes" id="UP000638848"/>
    </source>
</evidence>
<reference evidence="3" key="1">
    <citation type="journal article" date="2014" name="Int. J. Syst. Evol. Microbiol.">
        <title>Complete genome sequence of Corynebacterium casei LMG S-19264T (=DSM 44701T), isolated from a smear-ripened cheese.</title>
        <authorList>
            <consortium name="US DOE Joint Genome Institute (JGI-PGF)"/>
            <person name="Walter F."/>
            <person name="Albersmeier A."/>
            <person name="Kalinowski J."/>
            <person name="Ruckert C."/>
        </authorList>
    </citation>
    <scope>NUCLEOTIDE SEQUENCE</scope>
    <source>
        <strain evidence="3">CGMCC 1.12187</strain>
    </source>
</reference>